<comment type="cofactor">
    <cofactor evidence="1">
        <name>pyruvate</name>
        <dbReference type="ChEBI" id="CHEBI:15361"/>
    </cofactor>
</comment>
<keyword evidence="4" id="KW-0444">Lipid biosynthesis</keyword>
<evidence type="ECO:0000256" key="4">
    <source>
        <dbReference type="ARBA" id="ARBA00022516"/>
    </source>
</evidence>
<dbReference type="Proteomes" id="UP000650616">
    <property type="component" value="Unassembled WGS sequence"/>
</dbReference>
<name>A0AAW3ZY42_9BACT</name>
<keyword evidence="15" id="KW-1185">Reference proteome</keyword>
<dbReference type="Pfam" id="PF02666">
    <property type="entry name" value="PS_Dcarbxylase"/>
    <property type="match status" value="1"/>
</dbReference>
<sequence>MNFDKNFSKIFGIIGGLKLPKFIQNFINNQYVKFFNINMSEFEKPEKYNSLNELFTRSLLLPRKFDEDEQIFISPCDGTCLSSGSTSQGMAFSVKGMKYSLKELLGTAISNKELSLQYDFANIYLSPRDYHHYHAPCDMQILSATYIPGKLYSVARSWLKKVDELYAKNERVALKCKIRDNKILWLVFVGALNVGKMKFSFDERIQTNAKADFTQIYGYENLYVKKGERLGNFELGSTILIIGEKDAIEYNLFEEKELKFGDSIGIIK</sequence>
<keyword evidence="10" id="KW-1208">Phospholipid metabolism</keyword>
<dbReference type="PANTHER" id="PTHR10067:SF6">
    <property type="entry name" value="PHOSPHATIDYLSERINE DECARBOXYLASE PROENZYME, MITOCHONDRIAL"/>
    <property type="match status" value="1"/>
</dbReference>
<dbReference type="GO" id="GO:0004609">
    <property type="term" value="F:phosphatidylserine decarboxylase activity"/>
    <property type="evidence" value="ECO:0007669"/>
    <property type="project" value="UniProtKB-EC"/>
</dbReference>
<dbReference type="NCBIfam" id="NF003038">
    <property type="entry name" value="PRK03934.1"/>
    <property type="match status" value="1"/>
</dbReference>
<dbReference type="EMBL" id="JADBHS010000007">
    <property type="protein sequence ID" value="MBE2986470.1"/>
    <property type="molecule type" value="Genomic_DNA"/>
</dbReference>
<evidence type="ECO:0000256" key="6">
    <source>
        <dbReference type="ARBA" id="ARBA00023098"/>
    </source>
</evidence>
<evidence type="ECO:0000256" key="10">
    <source>
        <dbReference type="ARBA" id="ARBA00023264"/>
    </source>
</evidence>
<dbReference type="GO" id="GO:0006646">
    <property type="term" value="P:phosphatidylethanolamine biosynthetic process"/>
    <property type="evidence" value="ECO:0007669"/>
    <property type="project" value="TreeGrafter"/>
</dbReference>
<evidence type="ECO:0000313" key="15">
    <source>
        <dbReference type="Proteomes" id="UP000650616"/>
    </source>
</evidence>
<evidence type="ECO:0000313" key="14">
    <source>
        <dbReference type="EMBL" id="MBE3608140.1"/>
    </source>
</evidence>
<keyword evidence="7" id="KW-0865">Zymogen</keyword>
<evidence type="ECO:0000256" key="2">
    <source>
        <dbReference type="ARBA" id="ARBA00005189"/>
    </source>
</evidence>
<evidence type="ECO:0000256" key="9">
    <source>
        <dbReference type="ARBA" id="ARBA00023239"/>
    </source>
</evidence>
<dbReference type="RefSeq" id="WP_169936190.1">
    <property type="nucleotide sequence ID" value="NZ_CP012545.1"/>
</dbReference>
<dbReference type="InterPro" id="IPR033177">
    <property type="entry name" value="PSD-B"/>
</dbReference>
<keyword evidence="11" id="KW-0670">Pyruvate</keyword>
<comment type="pathway">
    <text evidence="12">Phospholipid metabolism; phosphatidylethanolamine biosynthesis.</text>
</comment>
<evidence type="ECO:0000256" key="1">
    <source>
        <dbReference type="ARBA" id="ARBA00001928"/>
    </source>
</evidence>
<evidence type="ECO:0000256" key="11">
    <source>
        <dbReference type="ARBA" id="ARBA00023317"/>
    </source>
</evidence>
<keyword evidence="5" id="KW-0210">Decarboxylase</keyword>
<keyword evidence="6" id="KW-0443">Lipid metabolism</keyword>
<evidence type="ECO:0000256" key="8">
    <source>
        <dbReference type="ARBA" id="ARBA00023209"/>
    </source>
</evidence>
<comment type="pathway">
    <text evidence="2">Lipid metabolism.</text>
</comment>
<reference evidence="13 16" key="2">
    <citation type="submission" date="2020-10" db="EMBL/GenBank/DDBJ databases">
        <title>Campylobacter californiensis sp. nov. isolated from cattle and feral swine in California.</title>
        <authorList>
            <person name="Miller W.G."/>
        </authorList>
    </citation>
    <scope>NUCLEOTIDE SEQUENCE [LARGE SCALE GENOMIC DNA]</scope>
    <source>
        <strain evidence="13 16">RM12919</strain>
    </source>
</reference>
<organism evidence="14 15">
    <name type="scientific">Campylobacter californiensis</name>
    <dbReference type="NCBI Taxonomy" id="1032243"/>
    <lineage>
        <taxon>Bacteria</taxon>
        <taxon>Pseudomonadati</taxon>
        <taxon>Campylobacterota</taxon>
        <taxon>Epsilonproteobacteria</taxon>
        <taxon>Campylobacterales</taxon>
        <taxon>Campylobacteraceae</taxon>
        <taxon>Campylobacter</taxon>
    </lineage>
</organism>
<dbReference type="NCBIfam" id="TIGR00163">
    <property type="entry name" value="PS_decarb"/>
    <property type="match status" value="1"/>
</dbReference>
<accession>A0AAW3ZY42</accession>
<evidence type="ECO:0000256" key="7">
    <source>
        <dbReference type="ARBA" id="ARBA00023145"/>
    </source>
</evidence>
<gene>
    <name evidence="13" type="ORF">CCAL12919_04910</name>
    <name evidence="14" type="ORF">CCAL9337_05275</name>
</gene>
<evidence type="ECO:0000313" key="16">
    <source>
        <dbReference type="Proteomes" id="UP001318760"/>
    </source>
</evidence>
<keyword evidence="9 14" id="KW-0456">Lyase</keyword>
<dbReference type="EC" id="4.1.1.65" evidence="3"/>
<keyword evidence="8" id="KW-0594">Phospholipid biosynthesis</keyword>
<evidence type="ECO:0000256" key="5">
    <source>
        <dbReference type="ARBA" id="ARBA00022793"/>
    </source>
</evidence>
<comment type="caution">
    <text evidence="14">The sequence shown here is derived from an EMBL/GenBank/DDBJ whole genome shotgun (WGS) entry which is preliminary data.</text>
</comment>
<evidence type="ECO:0000256" key="3">
    <source>
        <dbReference type="ARBA" id="ARBA00012243"/>
    </source>
</evidence>
<dbReference type="AlphaFoldDB" id="A0AAW3ZY42"/>
<protein>
    <recommendedName>
        <fullName evidence="3">phosphatidylserine decarboxylase</fullName>
        <ecNumber evidence="3">4.1.1.65</ecNumber>
    </recommendedName>
</protein>
<dbReference type="PANTHER" id="PTHR10067">
    <property type="entry name" value="PHOSPHATIDYLSERINE DECARBOXYLASE"/>
    <property type="match status" value="1"/>
</dbReference>
<dbReference type="EMBL" id="LIWG01000005">
    <property type="protein sequence ID" value="MBE3608140.1"/>
    <property type="molecule type" value="Genomic_DNA"/>
</dbReference>
<reference evidence="14 15" key="1">
    <citation type="submission" date="2015-08" db="EMBL/GenBank/DDBJ databases">
        <title>Comparative genomics of the Campylobacter concisus group.</title>
        <authorList>
            <person name="Yee E."/>
            <person name="Chapman M.H."/>
            <person name="Huynh S."/>
            <person name="Bono J.L."/>
            <person name="On S.L."/>
            <person name="St Leger J."/>
            <person name="Foster G."/>
            <person name="Parker C.T."/>
            <person name="Miller W.G."/>
        </authorList>
    </citation>
    <scope>NUCLEOTIDE SEQUENCE [LARGE SCALE GENOMIC DNA]</scope>
    <source>
        <strain evidence="14 15">RM9337</strain>
    </source>
</reference>
<evidence type="ECO:0000313" key="13">
    <source>
        <dbReference type="EMBL" id="MBE2986470.1"/>
    </source>
</evidence>
<dbReference type="Proteomes" id="UP001318760">
    <property type="component" value="Unassembled WGS sequence"/>
</dbReference>
<dbReference type="InterPro" id="IPR003817">
    <property type="entry name" value="PS_Dcarbxylase"/>
</dbReference>
<evidence type="ECO:0000256" key="12">
    <source>
        <dbReference type="ARBA" id="ARBA00024326"/>
    </source>
</evidence>
<proteinExistence type="predicted"/>